<evidence type="ECO:0008006" key="4">
    <source>
        <dbReference type="Google" id="ProtNLM"/>
    </source>
</evidence>
<feature type="compositionally biased region" description="Low complexity" evidence="1">
    <location>
        <begin position="164"/>
        <end position="175"/>
    </location>
</feature>
<proteinExistence type="predicted"/>
<feature type="compositionally biased region" description="Low complexity" evidence="1">
    <location>
        <begin position="202"/>
        <end position="216"/>
    </location>
</feature>
<feature type="compositionally biased region" description="Basic and acidic residues" evidence="1">
    <location>
        <begin position="217"/>
        <end position="233"/>
    </location>
</feature>
<feature type="compositionally biased region" description="Basic and acidic residues" evidence="1">
    <location>
        <begin position="176"/>
        <end position="192"/>
    </location>
</feature>
<dbReference type="Proteomes" id="UP001627154">
    <property type="component" value="Unassembled WGS sequence"/>
</dbReference>
<feature type="region of interest" description="Disordered" evidence="1">
    <location>
        <begin position="124"/>
        <end position="295"/>
    </location>
</feature>
<sequence>MKRQYVDFETIERGRTVARQASSASYFRESTLHAVWRQLYLNEISGLELLTICSNLIGEYYRSNLNNIRPIEIDEVIDLERRFDARRLGFNQVNDPDYNFQEVVGDYRRNEALILDPNIPENQRPRWLNVPAGDVRNNQARGGRRRRNGRRRPRRHPYRRADARNVNGNARAVARLPRDPPRSRDRVQSHSDSDDEDNQHGAAARNVNDNARALARLPRDLPRSRDRVQSHSDSDDEDNLHGSESAGLNGLDQPDRGTPSLASDPVAPVESQQQGQRPATSTNEPRTSRALETVARPTGIFATLGQLYSESDSEEGFSHTDAQGISARRGHDRAELAALPEVSDSLVPIGSQQQVQASACFNNIPSAPLNNDDRVGASVAGPSSASCNMNAAAAAREYAFQFGRPGVRLPSRNVILAAVNRGFEDDNLIPVLHRGHGQGVAGRPENDQRGQNEERVLNAVEVDPRTSIRIINREENLSYSFVQKVLKRNHIHAFHYRKVQALRPEDYPLRMRFCEIMLNRITEDDTFLDRVLFTDESSFGRDGTFNVHNHHQYALENPHLIVENKHQTRFTTNKWAGIIGDTIIGPIDFPERLTGGFYRDFLENRLGELLQRNRIENDEVIFQHDGAPAHTANATVRALDQLYPQRWIGVPRRDNVPFISWPARSPDLSPLDFFYWGAIKEKIYNSEIRSVEDLEERITQAGAAITGEMLPLARQNFVKRLRKCIERQGGHFEQFM</sequence>
<dbReference type="Gene3D" id="3.30.420.10">
    <property type="entry name" value="Ribonuclease H-like superfamily/Ribonuclease H"/>
    <property type="match status" value="1"/>
</dbReference>
<evidence type="ECO:0000256" key="1">
    <source>
        <dbReference type="SAM" id="MobiDB-lite"/>
    </source>
</evidence>
<name>A0ABD2W2S7_9HYME</name>
<feature type="compositionally biased region" description="Polar residues" evidence="1">
    <location>
        <begin position="270"/>
        <end position="285"/>
    </location>
</feature>
<organism evidence="2 3">
    <name type="scientific">Trichogramma kaykai</name>
    <dbReference type="NCBI Taxonomy" id="54128"/>
    <lineage>
        <taxon>Eukaryota</taxon>
        <taxon>Metazoa</taxon>
        <taxon>Ecdysozoa</taxon>
        <taxon>Arthropoda</taxon>
        <taxon>Hexapoda</taxon>
        <taxon>Insecta</taxon>
        <taxon>Pterygota</taxon>
        <taxon>Neoptera</taxon>
        <taxon>Endopterygota</taxon>
        <taxon>Hymenoptera</taxon>
        <taxon>Apocrita</taxon>
        <taxon>Proctotrupomorpha</taxon>
        <taxon>Chalcidoidea</taxon>
        <taxon>Trichogrammatidae</taxon>
        <taxon>Trichogramma</taxon>
    </lineage>
</organism>
<evidence type="ECO:0000313" key="3">
    <source>
        <dbReference type="Proteomes" id="UP001627154"/>
    </source>
</evidence>
<comment type="caution">
    <text evidence="2">The sequence shown here is derived from an EMBL/GenBank/DDBJ whole genome shotgun (WGS) entry which is preliminary data.</text>
</comment>
<gene>
    <name evidence="2" type="ORF">TKK_017665</name>
</gene>
<accession>A0ABD2W2S7</accession>
<feature type="compositionally biased region" description="Basic residues" evidence="1">
    <location>
        <begin position="142"/>
        <end position="158"/>
    </location>
</feature>
<reference evidence="2 3" key="1">
    <citation type="journal article" date="2024" name="bioRxiv">
        <title>A reference genome for Trichogramma kaykai: A tiny desert-dwelling parasitoid wasp with competing sex-ratio distorters.</title>
        <authorList>
            <person name="Culotta J."/>
            <person name="Lindsey A.R."/>
        </authorList>
    </citation>
    <scope>NUCLEOTIDE SEQUENCE [LARGE SCALE GENOMIC DNA]</scope>
    <source>
        <strain evidence="2 3">KSX58</strain>
    </source>
</reference>
<dbReference type="PANTHER" id="PTHR47326:SF1">
    <property type="entry name" value="HTH PSQ-TYPE DOMAIN-CONTAINING PROTEIN"/>
    <property type="match status" value="1"/>
</dbReference>
<dbReference type="PANTHER" id="PTHR47326">
    <property type="entry name" value="TRANSPOSABLE ELEMENT TC3 TRANSPOSASE-LIKE PROTEIN"/>
    <property type="match status" value="1"/>
</dbReference>
<evidence type="ECO:0000313" key="2">
    <source>
        <dbReference type="EMBL" id="KAL3386891.1"/>
    </source>
</evidence>
<dbReference type="EMBL" id="JBJJXI010000142">
    <property type="protein sequence ID" value="KAL3386891.1"/>
    <property type="molecule type" value="Genomic_DNA"/>
</dbReference>
<dbReference type="AlphaFoldDB" id="A0ABD2W2S7"/>
<dbReference type="InterPro" id="IPR036397">
    <property type="entry name" value="RNaseH_sf"/>
</dbReference>
<keyword evidence="3" id="KW-1185">Reference proteome</keyword>
<protein>
    <recommendedName>
        <fullName evidence="4">Tc1-like transposase DDE domain-containing protein</fullName>
    </recommendedName>
</protein>